<reference evidence="4 5" key="1">
    <citation type="journal article" date="2011" name="Cell">
        <title>The monarch butterfly genome yields insights into long-distance migration.</title>
        <authorList>
            <person name="Zhan S."/>
            <person name="Merlin C."/>
            <person name="Boore J.L."/>
            <person name="Reppert S.M."/>
        </authorList>
    </citation>
    <scope>NUCLEOTIDE SEQUENCE [LARGE SCALE GENOMIC DNA]</scope>
    <source>
        <strain evidence="4">F-2</strain>
    </source>
</reference>
<dbReference type="STRING" id="278856.A0A212F9E2"/>
<feature type="compositionally biased region" description="Basic and acidic residues" evidence="2">
    <location>
        <begin position="411"/>
        <end position="426"/>
    </location>
</feature>
<name>A0A212F9E2_DANPL</name>
<feature type="non-terminal residue" evidence="4">
    <location>
        <position position="1"/>
    </location>
</feature>
<dbReference type="EMBL" id="AGBW02009589">
    <property type="protein sequence ID" value="OWR50376.1"/>
    <property type="molecule type" value="Genomic_DNA"/>
</dbReference>
<dbReference type="InterPro" id="IPR029058">
    <property type="entry name" value="AB_hydrolase_fold"/>
</dbReference>
<dbReference type="eggNOG" id="KOG2308">
    <property type="taxonomic scope" value="Eukaryota"/>
</dbReference>
<feature type="region of interest" description="Disordered" evidence="2">
    <location>
        <begin position="397"/>
        <end position="426"/>
    </location>
</feature>
<sequence>DLNENTVVATDGGRFDVNVVGRLRIPVYWSEKPTNVMRCSWFYKGNIDARYVPYAESVAEKLEEEYHHGVTTGEWHRRLMLPNNEMVVMHGPAVMVHFLQTSPTDSFGSTPLFTFGKRVYRNPPKIKVAGDQLNKIDHLIFLVHGAGEYRNQKEKIVLPISWHSSLHSGETGVDRRLAAVTLESIPRLRNFTNDTILDVLFYTSPVYCQTIVDTVCRELNRIYELFKSRNPEFKGGVSLGGHSLGSVILYDLLCHQTAQELDINSSKQYVQGCAGTGQPTVKYPRLVFYPDALYALGSPIAIFECIRGVETLGKDFCLPTCKNFFNIFHPYDPIAYRLEPMINPSLRNVKPYLIPHHKGRKRMHLELKDTMARVGADIKQKLIESIRNTWTSMWRKEAGQAEVGQEEPEKEELTSDVKEEDDRYEATPEELGKLNGGRRVDHVLQEAPFEIFNEYLFAMTSHVCYWESEDTMLVMLREIYNALGVTPDCSLPQNTMTVERSRVTEAQDAKSDMSPEFPSTSRGSM</sequence>
<dbReference type="InterPro" id="IPR004177">
    <property type="entry name" value="DDHD_dom"/>
</dbReference>
<organism evidence="4 5">
    <name type="scientific">Danaus plexippus plexippus</name>
    <dbReference type="NCBI Taxonomy" id="278856"/>
    <lineage>
        <taxon>Eukaryota</taxon>
        <taxon>Metazoa</taxon>
        <taxon>Ecdysozoa</taxon>
        <taxon>Arthropoda</taxon>
        <taxon>Hexapoda</taxon>
        <taxon>Insecta</taxon>
        <taxon>Pterygota</taxon>
        <taxon>Neoptera</taxon>
        <taxon>Endopterygota</taxon>
        <taxon>Lepidoptera</taxon>
        <taxon>Glossata</taxon>
        <taxon>Ditrysia</taxon>
        <taxon>Papilionoidea</taxon>
        <taxon>Nymphalidae</taxon>
        <taxon>Danainae</taxon>
        <taxon>Danaini</taxon>
        <taxon>Danaina</taxon>
        <taxon>Danaus</taxon>
        <taxon>Danaus</taxon>
    </lineage>
</organism>
<dbReference type="AlphaFoldDB" id="A0A212F9E2"/>
<dbReference type="Proteomes" id="UP000007151">
    <property type="component" value="Unassembled WGS sequence"/>
</dbReference>
<evidence type="ECO:0000259" key="3">
    <source>
        <dbReference type="PROSITE" id="PS51043"/>
    </source>
</evidence>
<protein>
    <submittedName>
        <fullName evidence="4">Triglyceride lipase</fullName>
    </submittedName>
</protein>
<feature type="compositionally biased region" description="Basic and acidic residues" evidence="2">
    <location>
        <begin position="503"/>
        <end position="513"/>
    </location>
</feature>
<dbReference type="InterPro" id="IPR057825">
    <property type="entry name" value="WWE_SEC23-DDH2"/>
</dbReference>
<dbReference type="GO" id="GO:0030134">
    <property type="term" value="C:COPII-coated ER to Golgi transport vesicle"/>
    <property type="evidence" value="ECO:0007669"/>
    <property type="project" value="TreeGrafter"/>
</dbReference>
<keyword evidence="5" id="KW-1185">Reference proteome</keyword>
<dbReference type="KEGG" id="dpl:KGM_210647B"/>
<dbReference type="SUPFAM" id="SSF53474">
    <property type="entry name" value="alpha/beta-Hydrolases"/>
    <property type="match status" value="1"/>
</dbReference>
<feature type="domain" description="DDHD" evidence="3">
    <location>
        <begin position="286"/>
        <end position="481"/>
    </location>
</feature>
<dbReference type="InterPro" id="IPR058055">
    <property type="entry name" value="PA-PLA1"/>
</dbReference>
<evidence type="ECO:0000256" key="1">
    <source>
        <dbReference type="ARBA" id="ARBA00038464"/>
    </source>
</evidence>
<dbReference type="PANTHER" id="PTHR23509">
    <property type="entry name" value="PA-PL1 PHOSPHOLIPASE FAMILY"/>
    <property type="match status" value="1"/>
</dbReference>
<dbReference type="PANTHER" id="PTHR23509:SF10">
    <property type="entry name" value="LD21067P"/>
    <property type="match status" value="1"/>
</dbReference>
<proteinExistence type="inferred from homology"/>
<comment type="similarity">
    <text evidence="1">Belongs to the PA-PLA1 family.</text>
</comment>
<evidence type="ECO:0000313" key="4">
    <source>
        <dbReference type="EMBL" id="OWR50376.1"/>
    </source>
</evidence>
<gene>
    <name evidence="4" type="ORF">KGM_210647B</name>
</gene>
<dbReference type="Pfam" id="PF02862">
    <property type="entry name" value="DDHD"/>
    <property type="match status" value="1"/>
</dbReference>
<feature type="region of interest" description="Disordered" evidence="2">
    <location>
        <begin position="503"/>
        <end position="525"/>
    </location>
</feature>
<evidence type="ECO:0000313" key="5">
    <source>
        <dbReference type="Proteomes" id="UP000007151"/>
    </source>
</evidence>
<dbReference type="GO" id="GO:0004620">
    <property type="term" value="F:phospholipase activity"/>
    <property type="evidence" value="ECO:0007669"/>
    <property type="project" value="TreeGrafter"/>
</dbReference>
<dbReference type="SMART" id="SM01127">
    <property type="entry name" value="DDHD"/>
    <property type="match status" value="1"/>
</dbReference>
<dbReference type="InParanoid" id="A0A212F9E2"/>
<dbReference type="PROSITE" id="PS51043">
    <property type="entry name" value="DDHD"/>
    <property type="match status" value="1"/>
</dbReference>
<evidence type="ECO:0000256" key="2">
    <source>
        <dbReference type="SAM" id="MobiDB-lite"/>
    </source>
</evidence>
<comment type="caution">
    <text evidence="4">The sequence shown here is derived from an EMBL/GenBank/DDBJ whole genome shotgun (WGS) entry which is preliminary data.</text>
</comment>
<accession>A0A212F9E2</accession>
<dbReference type="GO" id="GO:0046872">
    <property type="term" value="F:metal ion binding"/>
    <property type="evidence" value="ECO:0007669"/>
    <property type="project" value="InterPro"/>
</dbReference>
<dbReference type="Pfam" id="PF23464">
    <property type="entry name" value="WWE_3"/>
    <property type="match status" value="1"/>
</dbReference>